<comment type="caution">
    <text evidence="3">The sequence shown here is derived from an EMBL/GenBank/DDBJ whole genome shotgun (WGS) entry which is preliminary data.</text>
</comment>
<dbReference type="Proteomes" id="UP000288216">
    <property type="component" value="Unassembled WGS sequence"/>
</dbReference>
<feature type="region of interest" description="Disordered" evidence="2">
    <location>
        <begin position="835"/>
        <end position="874"/>
    </location>
</feature>
<feature type="compositionally biased region" description="Basic and acidic residues" evidence="2">
    <location>
        <begin position="136"/>
        <end position="175"/>
    </location>
</feature>
<dbReference type="InterPro" id="IPR031974">
    <property type="entry name" value="PDCD7"/>
</dbReference>
<dbReference type="OMA" id="ENEAVWT"/>
<reference evidence="3 4" key="1">
    <citation type="journal article" date="2018" name="Nat. Ecol. Evol.">
        <title>Shark genomes provide insights into elasmobranch evolution and the origin of vertebrates.</title>
        <authorList>
            <person name="Hara Y"/>
            <person name="Yamaguchi K"/>
            <person name="Onimaru K"/>
            <person name="Kadota M"/>
            <person name="Koyanagi M"/>
            <person name="Keeley SD"/>
            <person name="Tatsumi K"/>
            <person name="Tanaka K"/>
            <person name="Motone F"/>
            <person name="Kageyama Y"/>
            <person name="Nozu R"/>
            <person name="Adachi N"/>
            <person name="Nishimura O"/>
            <person name="Nakagawa R"/>
            <person name="Tanegashima C"/>
            <person name="Kiyatake I"/>
            <person name="Matsumoto R"/>
            <person name="Murakumo K"/>
            <person name="Nishida K"/>
            <person name="Terakita A"/>
            <person name="Kuratani S"/>
            <person name="Sato K"/>
            <person name="Hyodo S Kuraku.S."/>
        </authorList>
    </citation>
    <scope>NUCLEOTIDE SEQUENCE [LARGE SCALE GENOMIC DNA]</scope>
</reference>
<dbReference type="PANTHER" id="PTHR48190:SF2">
    <property type="entry name" value="PROGRAMMED CELL DEATH PROTEIN 7"/>
    <property type="match status" value="1"/>
</dbReference>
<proteinExistence type="predicted"/>
<feature type="compositionally biased region" description="Low complexity" evidence="2">
    <location>
        <begin position="259"/>
        <end position="272"/>
    </location>
</feature>
<evidence type="ECO:0000313" key="3">
    <source>
        <dbReference type="EMBL" id="GCB64008.1"/>
    </source>
</evidence>
<name>A0A401NSY7_SCYTO</name>
<keyword evidence="4" id="KW-1185">Reference proteome</keyword>
<dbReference type="InterPro" id="IPR052831">
    <property type="entry name" value="Apoptosis_promoter"/>
</dbReference>
<dbReference type="AlphaFoldDB" id="A0A401NSY7"/>
<dbReference type="Pfam" id="PF16021">
    <property type="entry name" value="PDCD7"/>
    <property type="match status" value="1"/>
</dbReference>
<accession>A0A401NSY7</accession>
<feature type="region of interest" description="Disordered" evidence="2">
    <location>
        <begin position="1"/>
        <end position="392"/>
    </location>
</feature>
<evidence type="ECO:0008006" key="5">
    <source>
        <dbReference type="Google" id="ProtNLM"/>
    </source>
</evidence>
<protein>
    <recommendedName>
        <fullName evidence="5">Programmed cell death 7</fullName>
    </recommendedName>
</protein>
<dbReference type="EMBL" id="BFAA01005411">
    <property type="protein sequence ID" value="GCB64008.1"/>
    <property type="molecule type" value="Genomic_DNA"/>
</dbReference>
<dbReference type="PANTHER" id="PTHR48190">
    <property type="entry name" value="PROGRAMMED CELL DEATH PROTEIN 7"/>
    <property type="match status" value="1"/>
</dbReference>
<feature type="compositionally biased region" description="Basic and acidic residues" evidence="2">
    <location>
        <begin position="839"/>
        <end position="864"/>
    </location>
</feature>
<sequence length="942" mass="108791">YGGLPERRHGPPLPPAAEFGPRDRGRLSFCQPGSKSEESPGAAFPHPRQHGFPVPERGLAQNRAAAGGDWGPPASPAESYLQPSPGGPAPTAAKVEPLEEHRQPWDQGHRDHLPAPEQPRNQPQHKRPRCPPQPWGRDHPPHPRGQQHPDHPLHPRGHQHPDHPLHPQGHRHPDQPPRPQGQQHLDHPPHPKGQQHPDQPPRPQGQQHPDQPPHPPGQQHPDHPPHLQGQQHPDHPQGQQNPDYPPHQRGQQHRDHPSHPQGQQHQNHLQGQQHRDHPPHPQGQQHPDYPTLPQGQQHPGHSAHPKGQQIPDHPSHPQGQQHPSHPPHPQGQQHLNYLLHPQGQQHPSHHPHSQGHPHQDLLSLSQGHKHPPDPWNHHQSYTTLPQDHEHKERLPQVQRYECRDQPSLPQGFSHQDHSADQYWEHYPQQGQPYHCPQPPYLQEHMDSQHQYPFHERLHPEQLPPLSESAGVASSVPPHIHSMPPQPPNSSCQDHSLLRSGTLNLPAGYGPQNSQLINHSIHNNQQNFPNSLGEIPSWQNDHSMQYNNENMTMPWPSVANFSQNLKDISVEQLHRNDLMMRKSSPDQFSHNFKYESLKEQDELWLTRFLSKRRSQPSMIKKPKSSLLVSEVKESVLSACKLVAELTTLCQKLRHNIENEAVWTESYLKAIEIKTALQEKLKMLNDSDYLSAVKKKLERIKKKRSSIQRKKQEWLLEKQEEEARAAEREAKIDEWRMKCVRKVEEKKRERELKAAADSVLSEVRKKQADAKRLTDILRALEKLRKLRKEAAARKGVQPPPSADQTFEHHIERLRKLIKKRSELYDAEERALRVMLEGEQEEERKRENEKKLKKEREKLEKQQREMESMMFGDPELPSDHPLQPFRQYYLQAEHSSHVLVQIRQEWDRYLVPEDHPDGSCIPQGWVFPHPPSTDTWATALQQNES</sequence>
<keyword evidence="1" id="KW-0175">Coiled coil</keyword>
<feature type="coiled-coil region" evidence="1">
    <location>
        <begin position="761"/>
        <end position="791"/>
    </location>
</feature>
<evidence type="ECO:0000256" key="1">
    <source>
        <dbReference type="SAM" id="Coils"/>
    </source>
</evidence>
<dbReference type="STRING" id="75743.A0A401NSY7"/>
<evidence type="ECO:0000256" key="2">
    <source>
        <dbReference type="SAM" id="MobiDB-lite"/>
    </source>
</evidence>
<organism evidence="3 4">
    <name type="scientific">Scyliorhinus torazame</name>
    <name type="common">Cloudy catshark</name>
    <name type="synonym">Catulus torazame</name>
    <dbReference type="NCBI Taxonomy" id="75743"/>
    <lineage>
        <taxon>Eukaryota</taxon>
        <taxon>Metazoa</taxon>
        <taxon>Chordata</taxon>
        <taxon>Craniata</taxon>
        <taxon>Vertebrata</taxon>
        <taxon>Chondrichthyes</taxon>
        <taxon>Elasmobranchii</taxon>
        <taxon>Galeomorphii</taxon>
        <taxon>Galeoidea</taxon>
        <taxon>Carcharhiniformes</taxon>
        <taxon>Scyliorhinidae</taxon>
        <taxon>Scyliorhinus</taxon>
    </lineage>
</organism>
<dbReference type="OrthoDB" id="2289628at2759"/>
<dbReference type="GO" id="GO:0005689">
    <property type="term" value="C:U12-type spliceosomal complex"/>
    <property type="evidence" value="ECO:0007669"/>
    <property type="project" value="TreeGrafter"/>
</dbReference>
<gene>
    <name evidence="3" type="ORF">scyTo_0011694</name>
</gene>
<feature type="compositionally biased region" description="Basic and acidic residues" evidence="2">
    <location>
        <begin position="96"/>
        <end position="114"/>
    </location>
</feature>
<evidence type="ECO:0000313" key="4">
    <source>
        <dbReference type="Proteomes" id="UP000288216"/>
    </source>
</evidence>
<feature type="non-terminal residue" evidence="3">
    <location>
        <position position="1"/>
    </location>
</feature>
<feature type="compositionally biased region" description="Low complexity" evidence="2">
    <location>
        <begin position="226"/>
        <end position="242"/>
    </location>
</feature>
<feature type="compositionally biased region" description="Low complexity" evidence="2">
    <location>
        <begin position="330"/>
        <end position="346"/>
    </location>
</feature>
<feature type="coiled-coil region" evidence="1">
    <location>
        <begin position="688"/>
        <end position="736"/>
    </location>
</feature>